<evidence type="ECO:0000313" key="3">
    <source>
        <dbReference type="Proteomes" id="UP000678228"/>
    </source>
</evidence>
<keyword evidence="1" id="KW-1133">Transmembrane helix</keyword>
<dbReference type="RefSeq" id="WP_210598961.1">
    <property type="nucleotide sequence ID" value="NZ_JAGKSQ010000010.1"/>
</dbReference>
<dbReference type="AlphaFoldDB" id="A0A940WYJ6"/>
<keyword evidence="1" id="KW-0472">Membrane</keyword>
<gene>
    <name evidence="2" type="ORF">J7W16_18430</name>
</gene>
<protein>
    <submittedName>
        <fullName evidence="2">Uncharacterized protein</fullName>
    </submittedName>
</protein>
<comment type="caution">
    <text evidence="2">The sequence shown here is derived from an EMBL/GenBank/DDBJ whole genome shotgun (WGS) entry which is preliminary data.</text>
</comment>
<feature type="transmembrane region" description="Helical" evidence="1">
    <location>
        <begin position="64"/>
        <end position="88"/>
    </location>
</feature>
<evidence type="ECO:0000256" key="1">
    <source>
        <dbReference type="SAM" id="Phobius"/>
    </source>
</evidence>
<evidence type="ECO:0000313" key="2">
    <source>
        <dbReference type="EMBL" id="MBP3953103.1"/>
    </source>
</evidence>
<proteinExistence type="predicted"/>
<sequence>MFKLVVILVHVLIFLFATVIGLGGVYNPAPPDPSRTYEVWFTAIAIFNILVVLSTFVQLKLKKVWAFSLTVLGLVVLFYFLPHIVLYIEGIS</sequence>
<dbReference type="Proteomes" id="UP000678228">
    <property type="component" value="Unassembled WGS sequence"/>
</dbReference>
<organism evidence="2 3">
    <name type="scientific">Halalkalibacter suaedae</name>
    <dbReference type="NCBI Taxonomy" id="2822140"/>
    <lineage>
        <taxon>Bacteria</taxon>
        <taxon>Bacillati</taxon>
        <taxon>Bacillota</taxon>
        <taxon>Bacilli</taxon>
        <taxon>Bacillales</taxon>
        <taxon>Bacillaceae</taxon>
        <taxon>Halalkalibacter</taxon>
    </lineage>
</organism>
<feature type="transmembrane region" description="Helical" evidence="1">
    <location>
        <begin position="37"/>
        <end position="57"/>
    </location>
</feature>
<accession>A0A940WYJ6</accession>
<keyword evidence="1" id="KW-0812">Transmembrane</keyword>
<name>A0A940WYJ6_9BACI</name>
<reference evidence="2" key="1">
    <citation type="submission" date="2021-03" db="EMBL/GenBank/DDBJ databases">
        <title>Bacillus suaedae sp. nov., isolated from Suaeda aralocaspica.</title>
        <authorList>
            <person name="Lei R.F.R."/>
        </authorList>
    </citation>
    <scope>NUCLEOTIDE SEQUENCE</scope>
    <source>
        <strain evidence="2">YZJH907-2</strain>
    </source>
</reference>
<keyword evidence="3" id="KW-1185">Reference proteome</keyword>
<dbReference type="EMBL" id="JAGKSQ010000010">
    <property type="protein sequence ID" value="MBP3953103.1"/>
    <property type="molecule type" value="Genomic_DNA"/>
</dbReference>